<keyword evidence="6 7" id="KW-0472">Membrane</keyword>
<evidence type="ECO:0000256" key="3">
    <source>
        <dbReference type="ARBA" id="ARBA00022475"/>
    </source>
</evidence>
<gene>
    <name evidence="9" type="ORF">HKN21_15865</name>
</gene>
<dbReference type="Gene3D" id="3.30.70.100">
    <property type="match status" value="1"/>
</dbReference>
<evidence type="ECO:0000256" key="7">
    <source>
        <dbReference type="SAM" id="Phobius"/>
    </source>
</evidence>
<dbReference type="InterPro" id="IPR023408">
    <property type="entry name" value="MscS_beta-dom_sf"/>
</dbReference>
<evidence type="ECO:0000256" key="1">
    <source>
        <dbReference type="ARBA" id="ARBA00004651"/>
    </source>
</evidence>
<dbReference type="InterPro" id="IPR010920">
    <property type="entry name" value="LSM_dom_sf"/>
</dbReference>
<organism evidence="9 10">
    <name type="scientific">Eiseniibacteriota bacterium</name>
    <dbReference type="NCBI Taxonomy" id="2212470"/>
    <lineage>
        <taxon>Bacteria</taxon>
        <taxon>Candidatus Eiseniibacteriota</taxon>
    </lineage>
</organism>
<evidence type="ECO:0000256" key="4">
    <source>
        <dbReference type="ARBA" id="ARBA00022692"/>
    </source>
</evidence>
<evidence type="ECO:0000259" key="8">
    <source>
        <dbReference type="Pfam" id="PF00924"/>
    </source>
</evidence>
<comment type="caution">
    <text evidence="9">The sequence shown here is derived from an EMBL/GenBank/DDBJ whole genome shotgun (WGS) entry which is preliminary data.</text>
</comment>
<dbReference type="Gene3D" id="2.30.30.60">
    <property type="match status" value="1"/>
</dbReference>
<dbReference type="PANTHER" id="PTHR30221:SF1">
    <property type="entry name" value="SMALL-CONDUCTANCE MECHANOSENSITIVE CHANNEL"/>
    <property type="match status" value="1"/>
</dbReference>
<dbReference type="InterPro" id="IPR006685">
    <property type="entry name" value="MscS_channel_2nd"/>
</dbReference>
<evidence type="ECO:0000256" key="2">
    <source>
        <dbReference type="ARBA" id="ARBA00008017"/>
    </source>
</evidence>
<keyword evidence="4 7" id="KW-0812">Transmembrane</keyword>
<dbReference type="GO" id="GO:0008381">
    <property type="term" value="F:mechanosensitive monoatomic ion channel activity"/>
    <property type="evidence" value="ECO:0007669"/>
    <property type="project" value="InterPro"/>
</dbReference>
<dbReference type="SUPFAM" id="SSF82689">
    <property type="entry name" value="Mechanosensitive channel protein MscS (YggB), C-terminal domain"/>
    <property type="match status" value="1"/>
</dbReference>
<feature type="transmembrane region" description="Helical" evidence="7">
    <location>
        <begin position="22"/>
        <end position="47"/>
    </location>
</feature>
<evidence type="ECO:0000256" key="6">
    <source>
        <dbReference type="ARBA" id="ARBA00023136"/>
    </source>
</evidence>
<dbReference type="AlphaFoldDB" id="A0A7Y2H3N6"/>
<sequence>MDIILETIRADWDSFLKLAPRIVYGILVFFALTVLGRILSAAVLRVLRESNVPPINHLFFSRVIKWVFVLLGVSAALVVMGFEGMGASVLAGGGMTAVVLGFAFKGILENFLAGFSLLMDHTFRVGDLIESSGHQGKVESISLRHTHIRAADGRDIFIPSFQIFSNPLVNYTKDGYRRFAFTMGLDYRDDIGKARDLLEKTVRKSGLVLEAPSVGVIIKELSANFVTLQVHYWIDTHKKQPVASVPTALMNLCREAILEAGYTVSSEVTTAVTLGSPDSLDVTVRQTTES</sequence>
<dbReference type="PANTHER" id="PTHR30221">
    <property type="entry name" value="SMALL-CONDUCTANCE MECHANOSENSITIVE CHANNEL"/>
    <property type="match status" value="1"/>
</dbReference>
<dbReference type="SUPFAM" id="SSF50182">
    <property type="entry name" value="Sm-like ribonucleoproteins"/>
    <property type="match status" value="1"/>
</dbReference>
<dbReference type="EMBL" id="JABDJR010000634">
    <property type="protein sequence ID" value="NNF08240.1"/>
    <property type="molecule type" value="Genomic_DNA"/>
</dbReference>
<dbReference type="Pfam" id="PF00924">
    <property type="entry name" value="MS_channel_2nd"/>
    <property type="match status" value="1"/>
</dbReference>
<accession>A0A7Y2H3N6</accession>
<keyword evidence="5 7" id="KW-1133">Transmembrane helix</keyword>
<name>A0A7Y2H3N6_UNCEI</name>
<dbReference type="Proteomes" id="UP000547674">
    <property type="component" value="Unassembled WGS sequence"/>
</dbReference>
<feature type="domain" description="Mechanosensitive ion channel MscS" evidence="8">
    <location>
        <begin position="107"/>
        <end position="173"/>
    </location>
</feature>
<reference evidence="9 10" key="1">
    <citation type="submission" date="2020-03" db="EMBL/GenBank/DDBJ databases">
        <title>Metabolic flexibility allows generalist bacteria to become dominant in a frequently disturbed ecosystem.</title>
        <authorList>
            <person name="Chen Y.-J."/>
            <person name="Leung P.M."/>
            <person name="Bay S.K."/>
            <person name="Hugenholtz P."/>
            <person name="Kessler A.J."/>
            <person name="Shelley G."/>
            <person name="Waite D.W."/>
            <person name="Cook P.L."/>
            <person name="Greening C."/>
        </authorList>
    </citation>
    <scope>NUCLEOTIDE SEQUENCE [LARGE SCALE GENOMIC DNA]</scope>
    <source>
        <strain evidence="9">SS_bin_28</strain>
    </source>
</reference>
<evidence type="ECO:0000313" key="9">
    <source>
        <dbReference type="EMBL" id="NNF08240.1"/>
    </source>
</evidence>
<comment type="similarity">
    <text evidence="2">Belongs to the MscS (TC 1.A.23) family.</text>
</comment>
<dbReference type="Gene3D" id="1.10.287.1260">
    <property type="match status" value="1"/>
</dbReference>
<dbReference type="InterPro" id="IPR045275">
    <property type="entry name" value="MscS_archaea/bacteria_type"/>
</dbReference>
<feature type="transmembrane region" description="Helical" evidence="7">
    <location>
        <begin position="59"/>
        <end position="82"/>
    </location>
</feature>
<evidence type="ECO:0000313" key="10">
    <source>
        <dbReference type="Proteomes" id="UP000547674"/>
    </source>
</evidence>
<keyword evidence="3" id="KW-1003">Cell membrane</keyword>
<dbReference type="SUPFAM" id="SSF82861">
    <property type="entry name" value="Mechanosensitive channel protein MscS (YggB), transmembrane region"/>
    <property type="match status" value="1"/>
</dbReference>
<dbReference type="InterPro" id="IPR011066">
    <property type="entry name" value="MscS_channel_C_sf"/>
</dbReference>
<proteinExistence type="inferred from homology"/>
<dbReference type="GO" id="GO:0005886">
    <property type="term" value="C:plasma membrane"/>
    <property type="evidence" value="ECO:0007669"/>
    <property type="project" value="UniProtKB-SubCell"/>
</dbReference>
<comment type="subcellular location">
    <subcellularLocation>
        <location evidence="1">Cell membrane</location>
        <topology evidence="1">Multi-pass membrane protein</topology>
    </subcellularLocation>
</comment>
<protein>
    <submittedName>
        <fullName evidence="9">Mechanosensitive ion channel</fullName>
    </submittedName>
</protein>
<dbReference type="InterPro" id="IPR011014">
    <property type="entry name" value="MscS_channel_TM-2"/>
</dbReference>
<feature type="transmembrane region" description="Helical" evidence="7">
    <location>
        <begin position="88"/>
        <end position="108"/>
    </location>
</feature>
<evidence type="ECO:0000256" key="5">
    <source>
        <dbReference type="ARBA" id="ARBA00022989"/>
    </source>
</evidence>